<dbReference type="STRING" id="504472.Slin_0742"/>
<proteinExistence type="predicted"/>
<reference evidence="1 2" key="1">
    <citation type="journal article" date="2010" name="Stand. Genomic Sci.">
        <title>Complete genome sequence of Spirosoma linguale type strain (1).</title>
        <authorList>
            <person name="Lail K."/>
            <person name="Sikorski J."/>
            <person name="Saunders E."/>
            <person name="Lapidus A."/>
            <person name="Glavina Del Rio T."/>
            <person name="Copeland A."/>
            <person name="Tice H."/>
            <person name="Cheng J.-F."/>
            <person name="Lucas S."/>
            <person name="Nolan M."/>
            <person name="Bruce D."/>
            <person name="Goodwin L."/>
            <person name="Pitluck S."/>
            <person name="Ivanova N."/>
            <person name="Mavromatis K."/>
            <person name="Ovchinnikova G."/>
            <person name="Pati A."/>
            <person name="Chen A."/>
            <person name="Palaniappan K."/>
            <person name="Land M."/>
            <person name="Hauser L."/>
            <person name="Chang Y.-J."/>
            <person name="Jeffries C.D."/>
            <person name="Chain P."/>
            <person name="Brettin T."/>
            <person name="Detter J.C."/>
            <person name="Schuetze A."/>
            <person name="Rohde M."/>
            <person name="Tindall B.J."/>
            <person name="Goeker M."/>
            <person name="Bristow J."/>
            <person name="Eisen J.A."/>
            <person name="Markowitz V."/>
            <person name="Hugenholtz P."/>
            <person name="Kyrpides N.C."/>
            <person name="Klenk H.-P."/>
            <person name="Chen F."/>
        </authorList>
    </citation>
    <scope>NUCLEOTIDE SEQUENCE [LARGE SCALE GENOMIC DNA]</scope>
    <source>
        <strain evidence="2">ATCC 33905 / DSM 74 / LMG 10896 / Claus 1</strain>
    </source>
</reference>
<dbReference type="SUPFAM" id="SSF102588">
    <property type="entry name" value="LmbE-like"/>
    <property type="match status" value="1"/>
</dbReference>
<dbReference type="eggNOG" id="COG2120">
    <property type="taxonomic scope" value="Bacteria"/>
</dbReference>
<evidence type="ECO:0000313" key="1">
    <source>
        <dbReference type="EMBL" id="ADB36805.1"/>
    </source>
</evidence>
<evidence type="ECO:0000313" key="2">
    <source>
        <dbReference type="Proteomes" id="UP000002028"/>
    </source>
</evidence>
<dbReference type="AlphaFoldDB" id="D2QH39"/>
<protein>
    <submittedName>
        <fullName evidence="1">LmbE family protein</fullName>
    </submittedName>
</protein>
<accession>D2QH39</accession>
<organism evidence="1 2">
    <name type="scientific">Spirosoma linguale (strain ATCC 33905 / DSM 74 / LMG 10896 / Claus 1)</name>
    <dbReference type="NCBI Taxonomy" id="504472"/>
    <lineage>
        <taxon>Bacteria</taxon>
        <taxon>Pseudomonadati</taxon>
        <taxon>Bacteroidota</taxon>
        <taxon>Cytophagia</taxon>
        <taxon>Cytophagales</taxon>
        <taxon>Cytophagaceae</taxon>
        <taxon>Spirosoma</taxon>
    </lineage>
</organism>
<dbReference type="InterPro" id="IPR029062">
    <property type="entry name" value="Class_I_gatase-like"/>
</dbReference>
<dbReference type="HOGENOM" id="CLU_347750_0_0_10"/>
<gene>
    <name evidence="1" type="ordered locus">Slin_0742</name>
</gene>
<dbReference type="EMBL" id="CP001769">
    <property type="protein sequence ID" value="ADB36805.1"/>
    <property type="molecule type" value="Genomic_DNA"/>
</dbReference>
<dbReference type="InterPro" id="IPR003737">
    <property type="entry name" value="GlcNAc_PI_deacetylase-related"/>
</dbReference>
<dbReference type="Proteomes" id="UP000002028">
    <property type="component" value="Chromosome"/>
</dbReference>
<dbReference type="InterPro" id="IPR024078">
    <property type="entry name" value="LmbE-like_dom_sf"/>
</dbReference>
<keyword evidence="2" id="KW-1185">Reference proteome</keyword>
<dbReference type="Pfam" id="PF02585">
    <property type="entry name" value="PIG-L"/>
    <property type="match status" value="1"/>
</dbReference>
<sequence length="882" mass="96854">MLGQVSQKATSVLGSLFLSLGLIAQTRSLPVLLKKILYTLLISGFIASLSSAQVPYGPIKPAPPGEILSNLKKLNVLGSVLYVAAHPDDENTLLLAYLAKDRLVRTGYLSLTRGDGGQNLIGPEQGENIGVIRTQELLAARRVDGPDQFFSRAYDFGFSKQTSEAVRTWGQDKVLADVVWMIRKYQPDVIMTRFPPDARAGHGHHSASGFLAEEAFKISNDPTKFPEQLAFVKPWQAKRIMWNVFIPGAFMSNKKPEEAGNLIGIETGLYNPLLGKSYGEIASESRSQHKSQGFGVAANRGAKIDYLLLKGGEPVQKDPLEGIDMTWKRVPNSAAVQSQVNQVIAGFKPDQPAASIPALVQLYGAINKLDTTNIYVKAKREEVETLIRQCLGLWFETNPADYAATPGETIKLTTNIVNRADSPVTLVRVQYSTGKDTTLNLTLKPNDVILFPTSVVVPKTAKISQPYWLEKPIDKGLFQVDNQQLIGLPENPAAMSANYTFEISGQRFTFTRPVVYKSTDPVDGEIYRPFIIQPDVTANLTERVFTFSDNTPKTAEIVLRAGRNNVSGTLSMNVPAGWRIEPATQPFELKNKGDEQRISFTLTPSDKAQNGKLQAVMTTGTGTFTTGLRYVAYKHIPTQTLFPPAEAKLVKLDVKVTAKNIGYIVGAGDEVPAALQQMGCRVTILGPADLTGNLSGYDAIVVGVRAYNTNGPAMTRYQPKLMDYVKNGGTMIVQYVTPVNSFFRNEAPLPQLGPYPFAVVNERVTEEDAPMTFINPKHQLLNYPNKITDADFSGWIQERGIYFARDWDKAYEPIFSSHDQNEAPKEGSLIFAKYGKGHFMYTGLVFFRELPAGVPGAYRLFANMISAGSNTAASVSGSQPKR</sequence>
<name>D2QH39_SPILD</name>
<dbReference type="RefSeq" id="WP_012925357.1">
    <property type="nucleotide sequence ID" value="NC_013730.1"/>
</dbReference>
<dbReference type="Gene3D" id="3.40.50.10320">
    <property type="entry name" value="LmbE-like"/>
    <property type="match status" value="1"/>
</dbReference>
<dbReference type="CDD" id="cd03143">
    <property type="entry name" value="A4_beta-galactosidase_middle_domain"/>
    <property type="match status" value="1"/>
</dbReference>
<dbReference type="SUPFAM" id="SSF52317">
    <property type="entry name" value="Class I glutamine amidotransferase-like"/>
    <property type="match status" value="1"/>
</dbReference>
<dbReference type="KEGG" id="sli:Slin_0742"/>